<evidence type="ECO:0000256" key="1">
    <source>
        <dbReference type="SAM" id="MobiDB-lite"/>
    </source>
</evidence>
<feature type="compositionally biased region" description="Low complexity" evidence="1">
    <location>
        <begin position="599"/>
        <end position="633"/>
    </location>
</feature>
<reference evidence="3" key="1">
    <citation type="submission" date="2022-11" db="UniProtKB">
        <authorList>
            <consortium name="EnsemblMetazoa"/>
        </authorList>
    </citation>
    <scope>IDENTIFICATION</scope>
</reference>
<name>A0A913YAI2_EXADI</name>
<dbReference type="AlphaFoldDB" id="A0A913YAI2"/>
<feature type="chain" id="PRO_5038076993" evidence="2">
    <location>
        <begin position="24"/>
        <end position="768"/>
    </location>
</feature>
<dbReference type="OrthoDB" id="10688559at2759"/>
<evidence type="ECO:0000256" key="2">
    <source>
        <dbReference type="SAM" id="SignalP"/>
    </source>
</evidence>
<feature type="signal peptide" evidence="2">
    <location>
        <begin position="1"/>
        <end position="23"/>
    </location>
</feature>
<dbReference type="EnsemblMetazoa" id="XM_021061664.2">
    <property type="protein sequence ID" value="XP_020917323.1"/>
    <property type="gene ID" value="LOC110254650"/>
</dbReference>
<dbReference type="RefSeq" id="XP_020917323.1">
    <property type="nucleotide sequence ID" value="XM_021061664.2"/>
</dbReference>
<dbReference type="KEGG" id="epa:110254650"/>
<evidence type="ECO:0000313" key="3">
    <source>
        <dbReference type="EnsemblMetazoa" id="XP_020917323.1"/>
    </source>
</evidence>
<dbReference type="GeneID" id="110254650"/>
<dbReference type="Proteomes" id="UP000887567">
    <property type="component" value="Unplaced"/>
</dbReference>
<accession>A0A913YAI2</accession>
<sequence>MISKYRILAFCLLLAAIVSTAIAGSDNDLLETLMAGIQVKEKLLPGERPSNESENIIFSLSNRGILENSLANLNLMHSLELQEAFQRVRDATAGQVKCKTFTSPSIVVFKLCALNSTTNEITGSYSSNIKITKAVRYTNNERVISYVLSVMMSVSVSPDIGKYERCAIEDPSWLEQQYTHQQTLDKSHYYGDKDKKKDKVYEFMMPSVQYITVAMLREPSFFRIVLTEPPNTNDKIDVCHDIVEHPKQDTFNVKPENCTDISRGEKRTIMKNFDESVTLKFEEDEQTFSMLLYDSSIQDYQLENVHQRKEKSNDPRYLQLFGLSKHNIPKKLSYERMSNGKVFTFTFDSDNQTIDSHTDMSAHQLIVFIQENSTNSDEHHLEKASKYVAEKKQVKKPKKSEQVRQDVLNWLMTGNMSFDHLYNQKEYTKIPAKCPKKQLTCGIVVMEMVRKKTVKNSLMEIPLLTMFLTTKFKMNQNGKALGQSDLRFLQRQLSIIKGKGHHYDVLLEMNPELMSRVKRIVLYVKRSITSKFGAKVWKSFFFSSELMITRRLNCNNEVCDGTIRAMFQYNITRIPLQKRLTVHTPRGIRIKLSFTFNRQQQQQQQQQQLPRQPQIMQKHQLPQQQKKQLSQQKRPIQAHHRQQQQMKLSSPQKDVFTSKLFFKPVARASKNRDDKLKKIDMFSQGKEIHPRHFKIDKKHLSNKETKMDGLVQVIADGLKKYNDDLERFTKEQMKIMKERASKSSGCRLGVNLFIVGLVVMNGWLLLSQ</sequence>
<proteinExistence type="predicted"/>
<keyword evidence="4" id="KW-1185">Reference proteome</keyword>
<organism evidence="3 4">
    <name type="scientific">Exaiptasia diaphana</name>
    <name type="common">Tropical sea anemone</name>
    <name type="synonym">Aiptasia pulchella</name>
    <dbReference type="NCBI Taxonomy" id="2652724"/>
    <lineage>
        <taxon>Eukaryota</taxon>
        <taxon>Metazoa</taxon>
        <taxon>Cnidaria</taxon>
        <taxon>Anthozoa</taxon>
        <taxon>Hexacorallia</taxon>
        <taxon>Actiniaria</taxon>
        <taxon>Aiptasiidae</taxon>
        <taxon>Exaiptasia</taxon>
    </lineage>
</organism>
<keyword evidence="2" id="KW-0732">Signal</keyword>
<feature type="region of interest" description="Disordered" evidence="1">
    <location>
        <begin position="599"/>
        <end position="651"/>
    </location>
</feature>
<protein>
    <submittedName>
        <fullName evidence="3">Uncharacterized protein</fullName>
    </submittedName>
</protein>
<evidence type="ECO:0000313" key="4">
    <source>
        <dbReference type="Proteomes" id="UP000887567"/>
    </source>
</evidence>